<feature type="domain" description="LysM" evidence="2">
    <location>
        <begin position="98"/>
        <end position="141"/>
    </location>
</feature>
<dbReference type="Pfam" id="PF01476">
    <property type="entry name" value="LysM"/>
    <property type="match status" value="2"/>
</dbReference>
<name>A0A2A4X340_UNCAE</name>
<dbReference type="AlphaFoldDB" id="A0A2A4X340"/>
<gene>
    <name evidence="3" type="ORF">COB21_04080</name>
</gene>
<evidence type="ECO:0000259" key="2">
    <source>
        <dbReference type="PROSITE" id="PS51782"/>
    </source>
</evidence>
<dbReference type="PANTHER" id="PTHR33734">
    <property type="entry name" value="LYSM DOMAIN-CONTAINING GPI-ANCHORED PROTEIN 2"/>
    <property type="match status" value="1"/>
</dbReference>
<reference evidence="4" key="1">
    <citation type="submission" date="2017-08" db="EMBL/GenBank/DDBJ databases">
        <title>A dynamic microbial community with high functional redundancy inhabits the cold, oxic subseafloor aquifer.</title>
        <authorList>
            <person name="Tully B.J."/>
            <person name="Wheat C.G."/>
            <person name="Glazer B.T."/>
            <person name="Huber J.A."/>
        </authorList>
    </citation>
    <scope>NUCLEOTIDE SEQUENCE [LARGE SCALE GENOMIC DNA]</scope>
</reference>
<feature type="domain" description="LysM" evidence="2">
    <location>
        <begin position="159"/>
        <end position="205"/>
    </location>
</feature>
<dbReference type="Proteomes" id="UP000218775">
    <property type="component" value="Unassembled WGS sequence"/>
</dbReference>
<organism evidence="3 4">
    <name type="scientific">Aerophobetes bacterium</name>
    <dbReference type="NCBI Taxonomy" id="2030807"/>
    <lineage>
        <taxon>Bacteria</taxon>
        <taxon>Candidatus Aerophobota</taxon>
    </lineage>
</organism>
<dbReference type="SUPFAM" id="SSF54106">
    <property type="entry name" value="LysM domain"/>
    <property type="match status" value="2"/>
</dbReference>
<dbReference type="PROSITE" id="PS51782">
    <property type="entry name" value="LYSM"/>
    <property type="match status" value="2"/>
</dbReference>
<evidence type="ECO:0000313" key="3">
    <source>
        <dbReference type="EMBL" id="PCI76711.1"/>
    </source>
</evidence>
<proteinExistence type="predicted"/>
<feature type="transmembrane region" description="Helical" evidence="1">
    <location>
        <begin position="6"/>
        <end position="24"/>
    </location>
</feature>
<keyword evidence="1" id="KW-0472">Membrane</keyword>
<dbReference type="InterPro" id="IPR036779">
    <property type="entry name" value="LysM_dom_sf"/>
</dbReference>
<dbReference type="Gene3D" id="3.10.350.10">
    <property type="entry name" value="LysM domain"/>
    <property type="match status" value="2"/>
</dbReference>
<protein>
    <recommendedName>
        <fullName evidence="2">LysM domain-containing protein</fullName>
    </recommendedName>
</protein>
<dbReference type="PANTHER" id="PTHR33734:SF22">
    <property type="entry name" value="MEMBRANE-BOUND LYTIC MUREIN TRANSGLYCOSYLASE D"/>
    <property type="match status" value="1"/>
</dbReference>
<dbReference type="GO" id="GO:0008932">
    <property type="term" value="F:lytic endotransglycosylase activity"/>
    <property type="evidence" value="ECO:0007669"/>
    <property type="project" value="TreeGrafter"/>
</dbReference>
<comment type="caution">
    <text evidence="3">The sequence shown here is derived from an EMBL/GenBank/DDBJ whole genome shotgun (WGS) entry which is preliminary data.</text>
</comment>
<evidence type="ECO:0000256" key="1">
    <source>
        <dbReference type="SAM" id="Phobius"/>
    </source>
</evidence>
<keyword evidence="1" id="KW-1133">Transmembrane helix</keyword>
<dbReference type="SMART" id="SM00257">
    <property type="entry name" value="LysM"/>
    <property type="match status" value="2"/>
</dbReference>
<evidence type="ECO:0000313" key="4">
    <source>
        <dbReference type="Proteomes" id="UP000218775"/>
    </source>
</evidence>
<dbReference type="EMBL" id="NVUK01000025">
    <property type="protein sequence ID" value="PCI76711.1"/>
    <property type="molecule type" value="Genomic_DNA"/>
</dbReference>
<accession>A0A2A4X340</accession>
<dbReference type="InterPro" id="IPR018392">
    <property type="entry name" value="LysM"/>
</dbReference>
<sequence>MNKKDIIIAAMLINSVMLLAIFAFSKKSKSIPAENLFPKVAVSSSMVASHAPITSQVAQPVLKLKETAALAKVEKAKVSLAKKVEQKVVKGAYQDASITLKVKQGDMLEKIAKQFGVGVKSIMEVNQLKNTRLKIGQKLIIPQRIAKTKVVETTASEAAYYTVQPGENPWTIAKKNNIQVDQLLKLNNMNKQSAKTLRPGNKLRIK</sequence>
<dbReference type="CDD" id="cd00118">
    <property type="entry name" value="LysM"/>
    <property type="match status" value="2"/>
</dbReference>
<keyword evidence="1" id="KW-0812">Transmembrane</keyword>